<dbReference type="EMBL" id="UOGK01000679">
    <property type="protein sequence ID" value="VAX42344.1"/>
    <property type="molecule type" value="Genomic_DNA"/>
</dbReference>
<evidence type="ECO:0000256" key="1">
    <source>
        <dbReference type="SAM" id="MobiDB-lite"/>
    </source>
</evidence>
<feature type="region of interest" description="Disordered" evidence="1">
    <location>
        <begin position="39"/>
        <end position="104"/>
    </location>
</feature>
<feature type="region of interest" description="Disordered" evidence="1">
    <location>
        <begin position="178"/>
        <end position="244"/>
    </location>
</feature>
<name>A0A3B1E085_9ZZZZ</name>
<gene>
    <name evidence="2" type="ORF">MNBD_PLANCTO03-531</name>
</gene>
<accession>A0A3B1E085</accession>
<evidence type="ECO:0008006" key="3">
    <source>
        <dbReference type="Google" id="ProtNLM"/>
    </source>
</evidence>
<organism evidence="2">
    <name type="scientific">hydrothermal vent metagenome</name>
    <dbReference type="NCBI Taxonomy" id="652676"/>
    <lineage>
        <taxon>unclassified sequences</taxon>
        <taxon>metagenomes</taxon>
        <taxon>ecological metagenomes</taxon>
    </lineage>
</organism>
<evidence type="ECO:0000313" key="2">
    <source>
        <dbReference type="EMBL" id="VAX42344.1"/>
    </source>
</evidence>
<dbReference type="AlphaFoldDB" id="A0A3B1E085"/>
<feature type="compositionally biased region" description="Basic and acidic residues" evidence="1">
    <location>
        <begin position="212"/>
        <end position="238"/>
    </location>
</feature>
<reference evidence="2" key="1">
    <citation type="submission" date="2018-06" db="EMBL/GenBank/DDBJ databases">
        <authorList>
            <person name="Zhirakovskaya E."/>
        </authorList>
    </citation>
    <scope>NUCLEOTIDE SEQUENCE</scope>
</reference>
<protein>
    <recommendedName>
        <fullName evidence="3">Type II secretion system protein GspC N-terminal domain-containing protein</fullName>
    </recommendedName>
</protein>
<feature type="compositionally biased region" description="Low complexity" evidence="1">
    <location>
        <begin position="178"/>
        <end position="188"/>
    </location>
</feature>
<sequence length="244" mass="25460">MHSPVRTRQSARKATLAAQAAALVLLVGGGVMAYTGLPGLDPAAPEPPPLSGGETDQGDEVASGQAAEEYTPVVDPETVDGNLSMVSNSPEPPVDPVDEPGGEDMPPETATVGIRYVGSIKVGGRGAAFLNIGGITKLLRPGGASFEGVQLVRVEEDEIVISVDGGIEQTIEKSMREGSGVSVVAGGAPKPAETSVVDGDEPMSPPRFTPDMSREERRAVILERSRRERDKWERDRGQDGGPAK</sequence>
<proteinExistence type="predicted"/>